<dbReference type="Proteomes" id="UP000324897">
    <property type="component" value="Chromosome 4"/>
</dbReference>
<sequence length="324" mass="35601">MEIASPEPISALTKSRFPRGPPAASDGRELPFDLMLDVLLRVPAKDICRLRAVCRAWRAATTDPLFVRAHAARHPDLLFLAKVRDDDAHIRVVDLSGVVVKRIAIPEGHHLLCTRLDLACVATHRSSSCRVLNPATGAAHALPESPTPEHAGHENLRDLYIDYAAFGSTRCSEYSTGPSILTLTRSSCSSGGSAGHGRWRGKQPRNVFVEATNAVVVGGVVYFKIDSVYHAMLVSGVNPGINQDSILSFDLETEQWREELQGPMGANFGIGILDDDLDDIRCLWIQLTLADLGGSLALVYYFDYRHVMDLWLLEDLAEYLGEEV</sequence>
<dbReference type="InterPro" id="IPR036047">
    <property type="entry name" value="F-box-like_dom_sf"/>
</dbReference>
<proteinExistence type="predicted"/>
<dbReference type="PANTHER" id="PTHR31111">
    <property type="entry name" value="BNAA05G37150D PROTEIN-RELATED"/>
    <property type="match status" value="1"/>
</dbReference>
<dbReference type="InterPro" id="IPR001810">
    <property type="entry name" value="F-box_dom"/>
</dbReference>
<dbReference type="PROSITE" id="PS50181">
    <property type="entry name" value="FBOX"/>
    <property type="match status" value="1"/>
</dbReference>
<dbReference type="Gene3D" id="1.20.1280.50">
    <property type="match status" value="1"/>
</dbReference>
<keyword evidence="4" id="KW-1185">Reference proteome</keyword>
<dbReference type="Pfam" id="PF00646">
    <property type="entry name" value="F-box"/>
    <property type="match status" value="1"/>
</dbReference>
<dbReference type="CDD" id="cd22157">
    <property type="entry name" value="F-box_AtFBW1-like"/>
    <property type="match status" value="1"/>
</dbReference>
<feature type="non-terminal residue" evidence="3">
    <location>
        <position position="1"/>
    </location>
</feature>
<reference evidence="3 4" key="1">
    <citation type="journal article" date="2019" name="Sci. Rep.">
        <title>A high-quality genome of Eragrostis curvula grass provides insights into Poaceae evolution and supports new strategies to enhance forage quality.</title>
        <authorList>
            <person name="Carballo J."/>
            <person name="Santos B.A.C.M."/>
            <person name="Zappacosta D."/>
            <person name="Garbus I."/>
            <person name="Selva J.P."/>
            <person name="Gallo C.A."/>
            <person name="Diaz A."/>
            <person name="Albertini E."/>
            <person name="Caccamo M."/>
            <person name="Echenique V."/>
        </authorList>
    </citation>
    <scope>NUCLEOTIDE SEQUENCE [LARGE SCALE GENOMIC DNA]</scope>
    <source>
        <strain evidence="4">cv. Victoria</strain>
        <tissue evidence="3">Leaf</tissue>
    </source>
</reference>
<evidence type="ECO:0000313" key="4">
    <source>
        <dbReference type="Proteomes" id="UP000324897"/>
    </source>
</evidence>
<dbReference type="Gramene" id="TVU39723">
    <property type="protein sequence ID" value="TVU39723"/>
    <property type="gene ID" value="EJB05_13161"/>
</dbReference>
<organism evidence="3 4">
    <name type="scientific">Eragrostis curvula</name>
    <name type="common">weeping love grass</name>
    <dbReference type="NCBI Taxonomy" id="38414"/>
    <lineage>
        <taxon>Eukaryota</taxon>
        <taxon>Viridiplantae</taxon>
        <taxon>Streptophyta</taxon>
        <taxon>Embryophyta</taxon>
        <taxon>Tracheophyta</taxon>
        <taxon>Spermatophyta</taxon>
        <taxon>Magnoliopsida</taxon>
        <taxon>Liliopsida</taxon>
        <taxon>Poales</taxon>
        <taxon>Poaceae</taxon>
        <taxon>PACMAD clade</taxon>
        <taxon>Chloridoideae</taxon>
        <taxon>Eragrostideae</taxon>
        <taxon>Eragrostidinae</taxon>
        <taxon>Eragrostis</taxon>
    </lineage>
</organism>
<evidence type="ECO:0000259" key="2">
    <source>
        <dbReference type="PROSITE" id="PS50181"/>
    </source>
</evidence>
<evidence type="ECO:0000313" key="3">
    <source>
        <dbReference type="EMBL" id="TVU39723.1"/>
    </source>
</evidence>
<feature type="domain" description="F-box" evidence="2">
    <location>
        <begin position="24"/>
        <end position="69"/>
    </location>
</feature>
<evidence type="ECO:0000256" key="1">
    <source>
        <dbReference type="SAM" id="MobiDB-lite"/>
    </source>
</evidence>
<feature type="region of interest" description="Disordered" evidence="1">
    <location>
        <begin position="1"/>
        <end position="24"/>
    </location>
</feature>
<protein>
    <recommendedName>
        <fullName evidence="2">F-box domain-containing protein</fullName>
    </recommendedName>
</protein>
<dbReference type="OrthoDB" id="689042at2759"/>
<dbReference type="PANTHER" id="PTHR31111:SF133">
    <property type="entry name" value="OS07G0196600 PROTEIN"/>
    <property type="match status" value="1"/>
</dbReference>
<gene>
    <name evidence="3" type="ORF">EJB05_13161</name>
</gene>
<comment type="caution">
    <text evidence="3">The sequence shown here is derived from an EMBL/GenBank/DDBJ whole genome shotgun (WGS) entry which is preliminary data.</text>
</comment>
<dbReference type="SMART" id="SM00256">
    <property type="entry name" value="FBOX"/>
    <property type="match status" value="1"/>
</dbReference>
<dbReference type="EMBL" id="RWGY01000007">
    <property type="protein sequence ID" value="TVU39723.1"/>
    <property type="molecule type" value="Genomic_DNA"/>
</dbReference>
<dbReference type="SUPFAM" id="SSF81383">
    <property type="entry name" value="F-box domain"/>
    <property type="match status" value="1"/>
</dbReference>
<dbReference type="AlphaFoldDB" id="A0A5J9VVH7"/>
<name>A0A5J9VVH7_9POAL</name>
<accession>A0A5J9VVH7</accession>